<proteinExistence type="predicted"/>
<protein>
    <submittedName>
        <fullName evidence="2">Uncharacterized protein</fullName>
    </submittedName>
</protein>
<name>A0A0A9F4U5_ARUDO</name>
<dbReference type="AlphaFoldDB" id="A0A0A9F4U5"/>
<evidence type="ECO:0000313" key="2">
    <source>
        <dbReference type="EMBL" id="JAE05131.1"/>
    </source>
</evidence>
<dbReference type="EMBL" id="GBRH01192765">
    <property type="protein sequence ID" value="JAE05131.1"/>
    <property type="molecule type" value="Transcribed_RNA"/>
</dbReference>
<sequence length="78" mass="8519">MDTDLAESRPPPPRPREEVDERRLAAAGGGDAEGQGSERQEISEPIGPSRAGSGRCKNPLFCCSDSGVWLRRRGKKQR</sequence>
<feature type="compositionally biased region" description="Basic and acidic residues" evidence="1">
    <location>
        <begin position="14"/>
        <end position="24"/>
    </location>
</feature>
<feature type="region of interest" description="Disordered" evidence="1">
    <location>
        <begin position="1"/>
        <end position="57"/>
    </location>
</feature>
<accession>A0A0A9F4U5</accession>
<reference evidence="2" key="2">
    <citation type="journal article" date="2015" name="Data Brief">
        <title>Shoot transcriptome of the giant reed, Arundo donax.</title>
        <authorList>
            <person name="Barrero R.A."/>
            <person name="Guerrero F.D."/>
            <person name="Moolhuijzen P."/>
            <person name="Goolsby J.A."/>
            <person name="Tidwell J."/>
            <person name="Bellgard S.E."/>
            <person name="Bellgard M.I."/>
        </authorList>
    </citation>
    <scope>NUCLEOTIDE SEQUENCE</scope>
    <source>
        <tissue evidence="2">Shoot tissue taken approximately 20 cm above the soil surface</tissue>
    </source>
</reference>
<reference evidence="2" key="1">
    <citation type="submission" date="2014-09" db="EMBL/GenBank/DDBJ databases">
        <authorList>
            <person name="Magalhaes I.L.F."/>
            <person name="Oliveira U."/>
            <person name="Santos F.R."/>
            <person name="Vidigal T.H.D.A."/>
            <person name="Brescovit A.D."/>
            <person name="Santos A.J."/>
        </authorList>
    </citation>
    <scope>NUCLEOTIDE SEQUENCE</scope>
    <source>
        <tissue evidence="2">Shoot tissue taken approximately 20 cm above the soil surface</tissue>
    </source>
</reference>
<organism evidence="2">
    <name type="scientific">Arundo donax</name>
    <name type="common">Giant reed</name>
    <name type="synonym">Donax arundinaceus</name>
    <dbReference type="NCBI Taxonomy" id="35708"/>
    <lineage>
        <taxon>Eukaryota</taxon>
        <taxon>Viridiplantae</taxon>
        <taxon>Streptophyta</taxon>
        <taxon>Embryophyta</taxon>
        <taxon>Tracheophyta</taxon>
        <taxon>Spermatophyta</taxon>
        <taxon>Magnoliopsida</taxon>
        <taxon>Liliopsida</taxon>
        <taxon>Poales</taxon>
        <taxon>Poaceae</taxon>
        <taxon>PACMAD clade</taxon>
        <taxon>Arundinoideae</taxon>
        <taxon>Arundineae</taxon>
        <taxon>Arundo</taxon>
    </lineage>
</organism>
<evidence type="ECO:0000256" key="1">
    <source>
        <dbReference type="SAM" id="MobiDB-lite"/>
    </source>
</evidence>